<dbReference type="OrthoDB" id="9803752at2"/>
<dbReference type="InterPro" id="IPR026444">
    <property type="entry name" value="Secre_tail"/>
</dbReference>
<dbReference type="RefSeq" id="WP_154175462.1">
    <property type="nucleotide sequence ID" value="NZ_WJXZ01000006.1"/>
</dbReference>
<organism evidence="2 3">
    <name type="scientific">Larkinella terrae</name>
    <dbReference type="NCBI Taxonomy" id="2025311"/>
    <lineage>
        <taxon>Bacteria</taxon>
        <taxon>Pseudomonadati</taxon>
        <taxon>Bacteroidota</taxon>
        <taxon>Cytophagia</taxon>
        <taxon>Cytophagales</taxon>
        <taxon>Spirosomataceae</taxon>
        <taxon>Larkinella</taxon>
    </lineage>
</organism>
<dbReference type="InterPro" id="IPR014867">
    <property type="entry name" value="Spore_coat_CotH_CotH2/3/7"/>
</dbReference>
<dbReference type="SUPFAM" id="SSF49313">
    <property type="entry name" value="Cadherin-like"/>
    <property type="match status" value="3"/>
</dbReference>
<dbReference type="Pfam" id="PF05345">
    <property type="entry name" value="He_PIG"/>
    <property type="match status" value="3"/>
</dbReference>
<accession>A0A7K0EJV0</accession>
<dbReference type="AlphaFoldDB" id="A0A7K0EJV0"/>
<dbReference type="EMBL" id="WJXZ01000006">
    <property type="protein sequence ID" value="MRS62087.1"/>
    <property type="molecule type" value="Genomic_DNA"/>
</dbReference>
<evidence type="ECO:0000259" key="1">
    <source>
        <dbReference type="SMART" id="SM00736"/>
    </source>
</evidence>
<keyword evidence="3" id="KW-1185">Reference proteome</keyword>
<protein>
    <submittedName>
        <fullName evidence="2">T9SS type A sorting domain-containing protein</fullName>
    </submittedName>
</protein>
<dbReference type="Gene3D" id="2.60.40.10">
    <property type="entry name" value="Immunoglobulins"/>
    <property type="match status" value="3"/>
</dbReference>
<evidence type="ECO:0000313" key="3">
    <source>
        <dbReference type="Proteomes" id="UP000441754"/>
    </source>
</evidence>
<comment type="caution">
    <text evidence="2">The sequence shown here is derived from an EMBL/GenBank/DDBJ whole genome shotgun (WGS) entry which is preliminary data.</text>
</comment>
<feature type="domain" description="Dystroglycan-type cadherin-like" evidence="1">
    <location>
        <begin position="870"/>
        <end position="957"/>
    </location>
</feature>
<evidence type="ECO:0000313" key="2">
    <source>
        <dbReference type="EMBL" id="MRS62087.1"/>
    </source>
</evidence>
<dbReference type="NCBIfam" id="TIGR04183">
    <property type="entry name" value="Por_Secre_tail"/>
    <property type="match status" value="1"/>
</dbReference>
<dbReference type="SMART" id="SM00736">
    <property type="entry name" value="CADG"/>
    <property type="match status" value="2"/>
</dbReference>
<name>A0A7K0EJV0_9BACT</name>
<dbReference type="Pfam" id="PF08757">
    <property type="entry name" value="CotH"/>
    <property type="match status" value="1"/>
</dbReference>
<gene>
    <name evidence="2" type="ORF">GJJ30_12370</name>
</gene>
<reference evidence="2 3" key="1">
    <citation type="journal article" date="2018" name="Antonie Van Leeuwenhoek">
        <title>Larkinella terrae sp. nov., isolated from soil on Jeju Island, South Korea.</title>
        <authorList>
            <person name="Ten L.N."/>
            <person name="Jeon J."/>
            <person name="Park S.J."/>
            <person name="Park S."/>
            <person name="Lee S.Y."/>
            <person name="Kim M.K."/>
            <person name="Jung H.Y."/>
        </authorList>
    </citation>
    <scope>NUCLEOTIDE SEQUENCE [LARGE SCALE GENOMIC DNA]</scope>
    <source>
        <strain evidence="2 3">KCTC 52001</strain>
    </source>
</reference>
<dbReference type="InterPro" id="IPR015919">
    <property type="entry name" value="Cadherin-like_sf"/>
</dbReference>
<dbReference type="InterPro" id="IPR013783">
    <property type="entry name" value="Ig-like_fold"/>
</dbReference>
<dbReference type="GO" id="GO:0016020">
    <property type="term" value="C:membrane"/>
    <property type="evidence" value="ECO:0007669"/>
    <property type="project" value="InterPro"/>
</dbReference>
<dbReference type="Proteomes" id="UP000441754">
    <property type="component" value="Unassembled WGS sequence"/>
</dbReference>
<dbReference type="InterPro" id="IPR006644">
    <property type="entry name" value="Cadg"/>
</dbReference>
<dbReference type="GO" id="GO:0005509">
    <property type="term" value="F:calcium ion binding"/>
    <property type="evidence" value="ECO:0007669"/>
    <property type="project" value="InterPro"/>
</dbReference>
<proteinExistence type="predicted"/>
<feature type="domain" description="Dystroglycan-type cadherin-like" evidence="1">
    <location>
        <begin position="960"/>
        <end position="1048"/>
    </location>
</feature>
<sequence length="1250" mass="135910">MNPFYTPGKSVYFYLIWFSLFRTISLNAQPIAIASADYQVDNNLKLIICNKIPAIPTTAQPVTLIFDKNYSYAATGAAFQLGKEYSLSSSSGTYKLFFTSFPIFIFNTNGVAISNDDNRTKGTVSISDGNSPSFSASMGIRIRGNTSRLYPKKSYNMELWKDPNGNEELEKSLFGMREDSKWLFLAMYNEPLRVNNSTAWAIWLKMHQLYYTAQEPGALAGIRTRYCDVFVNNSYNGVYLITEDLDRKQLKLKKTKDNGDMRGELYKSGAKTDATAFTSVFNNNALLPYDNNSATWSGYEMDYPKLPYWNNLFGLVSFITKSSDSDFRNQVGGKFKVDNLIDVFLFLNAIGATEDNFGNNQFFARYKENEPYMLLPWDFDISMGNISGKMDGLAEAIRTNGFFYRLMTLNPNGFKSKMRKRWFALRQGELATVNFKKNFTDNTSLLTNEGAYIREELRWPSTMRLQEQSAIGSWIDSRLAFLDQYFGEFPEQDASAVEVTLPRFSGQISGSEKALLWTTSFEKDASRFEVEFSSNGSTFTKVGQVAASGTSSSEKTYNFTHPDASAPVFYRLKIFNKEELFKYSNVIVLGGCPTPPAAPTISASLTAVNLKQSTVLKATGCANTVVWNTGQTGSQITASPTSTTVYQATCRQSIGCESSPSAPVTVTMPIAAEGFLNTATCTTISGWAWDANRPNTPVMVELLDGPTVIASSIAPIYRLDLKTAGKGNGLHAYDFAPPKILFDNKPHVLTARVQGTTAALKTGSKTITCALTNSAPQAPELVSMTAMINTAFSWTLPMFFDVDYGTVLYSLSGLPAGLSFAPVTREITGTPTVSGTFSLTYSANDGQTTTPAYVSLVVGLNTFNLVNQPPVAPAVSPLAATVSSAFTATLPVFTDTDPLTYALAGLPGNLGFNPANRQITGTPTTSGTFSLTYTASDGQSTTPVFISLVVSNTAVVNQAPQAPSVAPLSATVNAAFSTTLPVFTDTDPLTYALSSLPNALTFNASTRQLTGTPTVSGAFSLTYSATDTQSASNFVVVSLTISPAVSEPPPMTVTGNFEGYLDKVECGSIRGWVWDRNKPNTAFTVEFFANGSSIGTAKADIFRQDLKDAGKGNGSHVYTFPTPASVKTGTTYQISAKVQNSNYVLSWSPKTLNCPVGSRLNGEDDAENASGLTVWPNPSNGTFEIHYDLKDGKSGELSIIDASGRDWYRKSVGGEGPQRQRVSLAGADGIFLIQLRQGKTVQNKKIVINQ</sequence>